<proteinExistence type="predicted"/>
<comment type="caution">
    <text evidence="1">The sequence shown here is derived from an EMBL/GenBank/DDBJ whole genome shotgun (WGS) entry which is preliminary data.</text>
</comment>
<dbReference type="EMBL" id="JAWDJW010002811">
    <property type="protein sequence ID" value="KAK3077482.1"/>
    <property type="molecule type" value="Genomic_DNA"/>
</dbReference>
<protein>
    <submittedName>
        <fullName evidence="1">Uncharacterized protein</fullName>
    </submittedName>
</protein>
<dbReference type="Proteomes" id="UP001186974">
    <property type="component" value="Unassembled WGS sequence"/>
</dbReference>
<name>A0ACC3DLG0_9PEZI</name>
<gene>
    <name evidence="1" type="ORF">LTS18_010146</name>
</gene>
<keyword evidence="2" id="KW-1185">Reference proteome</keyword>
<sequence length="483" mass="54926">MSDSASHHSTIGEKDRQMEGSTGEGERSGGPRTRLDRAEADVMFWQNRAFTLEQEKNDLLKEAETAKQKERELEEKLSNVTSTWQKRLEEAQEALQNVRESHDESKRRVEVMKKVFKHVLACAAEGASPDWAIVLEAQEDFPALVLPQMVSSTQPVYRNRLDDIEGNRMAIFVEHLSPPVHNDNTHPASNVVKLLHDVISEKPTFLDDARHAYEYIQWLDTTLRGINFLEPSTQSWDCFARLTYTQLWRILERDLPEHIFAHAVAIFVYLYLQYPCTEEHTSDLLGLIAKKSGSIITAVSRLRLLLIAEARGCAGIDKVADGIRKDGHLSRDRDAFSVRDALLPMGSILQLAPARCKVTEDGATFACTQLHNHDWFVVIRNRLWEYVFINDRSLHMAEHQDPSRTGFRVEAEADKRLLKWGTVAVADWSDIPEGSQLDDYVMQYLEKEVVLAGTDALLHYLEHADYGEVAMPSDDEDMVGSNL</sequence>
<evidence type="ECO:0000313" key="2">
    <source>
        <dbReference type="Proteomes" id="UP001186974"/>
    </source>
</evidence>
<accession>A0ACC3DLG0</accession>
<reference evidence="1" key="1">
    <citation type="submission" date="2024-09" db="EMBL/GenBank/DDBJ databases">
        <title>Black Yeasts Isolated from many extreme environments.</title>
        <authorList>
            <person name="Coleine C."/>
            <person name="Stajich J.E."/>
            <person name="Selbmann L."/>
        </authorList>
    </citation>
    <scope>NUCLEOTIDE SEQUENCE</scope>
    <source>
        <strain evidence="1">CCFEE 5737</strain>
    </source>
</reference>
<organism evidence="1 2">
    <name type="scientific">Coniosporium uncinatum</name>
    <dbReference type="NCBI Taxonomy" id="93489"/>
    <lineage>
        <taxon>Eukaryota</taxon>
        <taxon>Fungi</taxon>
        <taxon>Dikarya</taxon>
        <taxon>Ascomycota</taxon>
        <taxon>Pezizomycotina</taxon>
        <taxon>Dothideomycetes</taxon>
        <taxon>Dothideomycetes incertae sedis</taxon>
        <taxon>Coniosporium</taxon>
    </lineage>
</organism>
<evidence type="ECO:0000313" key="1">
    <source>
        <dbReference type="EMBL" id="KAK3077482.1"/>
    </source>
</evidence>